<protein>
    <submittedName>
        <fullName evidence="2">Uncharacterized protein</fullName>
    </submittedName>
</protein>
<reference evidence="2" key="2">
    <citation type="submission" date="2015-06" db="UniProtKB">
        <authorList>
            <consortium name="EnsemblPlants"/>
        </authorList>
    </citation>
    <scope>IDENTIFICATION</scope>
</reference>
<feature type="compositionally biased region" description="Low complexity" evidence="1">
    <location>
        <begin position="210"/>
        <end position="224"/>
    </location>
</feature>
<sequence>METSPSASTPTSCATLNACPSAPHRPFAMANPARELLKKDNTYVYMCGIDWLDYKKQRIRSPSRPPGKLLRPFAPPARTARPSLERQQRRAAETRPWQGAKMAAVVTIAIPSRTPPALGAVEPGQWPSPPIAEQQRRRPPRHRAPTSHSEPHNKHSPGRKRVQEAVQPHRCKPRRRWMGAASAGGERCQGGGSCEASKGGVRQRQRLHGSPLLPSPVLSSPLVLAVRCRPKGKKGKERERRERGRRKKEED</sequence>
<feature type="region of interest" description="Disordered" evidence="1">
    <location>
        <begin position="116"/>
        <end position="251"/>
    </location>
</feature>
<dbReference type="EnsemblPlants" id="ORUFI06G10530.1">
    <property type="protein sequence ID" value="ORUFI06G10530.1"/>
    <property type="gene ID" value="ORUFI06G10530"/>
</dbReference>
<evidence type="ECO:0000313" key="3">
    <source>
        <dbReference type="Proteomes" id="UP000008022"/>
    </source>
</evidence>
<dbReference type="Proteomes" id="UP000008022">
    <property type="component" value="Unassembled WGS sequence"/>
</dbReference>
<dbReference type="AlphaFoldDB" id="A0A0E0PW35"/>
<organism evidence="2 3">
    <name type="scientific">Oryza rufipogon</name>
    <name type="common">Brownbeard rice</name>
    <name type="synonym">Asian wild rice</name>
    <dbReference type="NCBI Taxonomy" id="4529"/>
    <lineage>
        <taxon>Eukaryota</taxon>
        <taxon>Viridiplantae</taxon>
        <taxon>Streptophyta</taxon>
        <taxon>Embryophyta</taxon>
        <taxon>Tracheophyta</taxon>
        <taxon>Spermatophyta</taxon>
        <taxon>Magnoliopsida</taxon>
        <taxon>Liliopsida</taxon>
        <taxon>Poales</taxon>
        <taxon>Poaceae</taxon>
        <taxon>BOP clade</taxon>
        <taxon>Oryzoideae</taxon>
        <taxon>Oryzeae</taxon>
        <taxon>Oryzinae</taxon>
        <taxon>Oryza</taxon>
    </lineage>
</organism>
<evidence type="ECO:0000313" key="2">
    <source>
        <dbReference type="EnsemblPlants" id="ORUFI06G10530.1"/>
    </source>
</evidence>
<feature type="compositionally biased region" description="Basic and acidic residues" evidence="1">
    <location>
        <begin position="83"/>
        <end position="93"/>
    </location>
</feature>
<evidence type="ECO:0000256" key="1">
    <source>
        <dbReference type="SAM" id="MobiDB-lite"/>
    </source>
</evidence>
<dbReference type="Gramene" id="ORUFI06G10530.1">
    <property type="protein sequence ID" value="ORUFI06G10530.1"/>
    <property type="gene ID" value="ORUFI06G10530"/>
</dbReference>
<reference evidence="3" key="1">
    <citation type="submission" date="2013-06" db="EMBL/GenBank/DDBJ databases">
        <authorList>
            <person name="Zhao Q."/>
        </authorList>
    </citation>
    <scope>NUCLEOTIDE SEQUENCE</scope>
    <source>
        <strain evidence="3">cv. W1943</strain>
    </source>
</reference>
<feature type="region of interest" description="Disordered" evidence="1">
    <location>
        <begin position="59"/>
        <end position="99"/>
    </location>
</feature>
<keyword evidence="3" id="KW-1185">Reference proteome</keyword>
<name>A0A0E0PW35_ORYRU</name>
<accession>A0A0E0PW35</accession>
<proteinExistence type="predicted"/>
<dbReference type="HOGENOM" id="CLU_1108560_0_0_1"/>
<feature type="compositionally biased region" description="Basic and acidic residues" evidence="1">
    <location>
        <begin position="236"/>
        <end position="251"/>
    </location>
</feature>